<keyword evidence="1" id="KW-1133">Transmembrane helix</keyword>
<keyword evidence="3" id="KW-1185">Reference proteome</keyword>
<dbReference type="InterPro" id="IPR018710">
    <property type="entry name" value="DUF2232"/>
</dbReference>
<gene>
    <name evidence="2" type="ORF">ACFPTP_00145</name>
</gene>
<protein>
    <submittedName>
        <fullName evidence="2">YybS family protein</fullName>
    </submittedName>
</protein>
<dbReference type="EMBL" id="JBHSNP010000002">
    <property type="protein sequence ID" value="MFC5601675.1"/>
    <property type="molecule type" value="Genomic_DNA"/>
</dbReference>
<feature type="transmembrane region" description="Helical" evidence="1">
    <location>
        <begin position="213"/>
        <end position="231"/>
    </location>
</feature>
<feature type="transmembrane region" description="Helical" evidence="1">
    <location>
        <begin position="12"/>
        <end position="45"/>
    </location>
</feature>
<feature type="transmembrane region" description="Helical" evidence="1">
    <location>
        <begin position="274"/>
        <end position="296"/>
    </location>
</feature>
<reference evidence="3" key="1">
    <citation type="journal article" date="2019" name="Int. J. Syst. Evol. Microbiol.">
        <title>The Global Catalogue of Microorganisms (GCM) 10K type strain sequencing project: providing services to taxonomists for standard genome sequencing and annotation.</title>
        <authorList>
            <consortium name="The Broad Institute Genomics Platform"/>
            <consortium name="The Broad Institute Genome Sequencing Center for Infectious Disease"/>
            <person name="Wu L."/>
            <person name="Ma J."/>
        </authorList>
    </citation>
    <scope>NUCLEOTIDE SEQUENCE [LARGE SCALE GENOMIC DNA]</scope>
    <source>
        <strain evidence="3">KACC 11299</strain>
    </source>
</reference>
<comment type="caution">
    <text evidence="2">The sequence shown here is derived from an EMBL/GenBank/DDBJ whole genome shotgun (WGS) entry which is preliminary data.</text>
</comment>
<feature type="transmembrane region" description="Helical" evidence="1">
    <location>
        <begin position="243"/>
        <end position="267"/>
    </location>
</feature>
<keyword evidence="1" id="KW-0812">Transmembrane</keyword>
<dbReference type="RefSeq" id="WP_381441305.1">
    <property type="nucleotide sequence ID" value="NZ_JBHSNP010000002.1"/>
</dbReference>
<feature type="transmembrane region" description="Helical" evidence="1">
    <location>
        <begin position="57"/>
        <end position="87"/>
    </location>
</feature>
<feature type="transmembrane region" description="Helical" evidence="1">
    <location>
        <begin position="171"/>
        <end position="192"/>
    </location>
</feature>
<feature type="transmembrane region" description="Helical" evidence="1">
    <location>
        <begin position="99"/>
        <end position="124"/>
    </location>
</feature>
<accession>A0ABW0TTB0</accession>
<organism evidence="2 3">
    <name type="scientific">Sporosarcina koreensis</name>
    <dbReference type="NCBI Taxonomy" id="334735"/>
    <lineage>
        <taxon>Bacteria</taxon>
        <taxon>Bacillati</taxon>
        <taxon>Bacillota</taxon>
        <taxon>Bacilli</taxon>
        <taxon>Bacillales</taxon>
        <taxon>Caryophanaceae</taxon>
        <taxon>Sporosarcina</taxon>
    </lineage>
</organism>
<sequence length="312" mass="35058">MQDHSQKITYGAMMLALFTILLAGAFYIPFLGNIIMIFIPLPIILYRLRYDRSSTIIVAAAGTILSLIVGGILLAPFAVMFGLLGFLIAESVMLGKSKLYTFMASGLFFIVAGALVYLIAALVFEFNAIDSLMAMLKETETQFKSSLESFGALPESYEKIVEEAFTMYRSAIPAVFILSVYVFTFMMVIPNFEVLRRLGHQVPKFPPFREMRLPVITIFIYGLIIILPWMMDMKPESSAYLLYVNATIILRFLLLLQGLALIHYFMYKMKLPTVVTVLSTIFALLFSPITTLLGILDIGVNIRAWIGKDNLK</sequence>
<evidence type="ECO:0000313" key="2">
    <source>
        <dbReference type="EMBL" id="MFC5601675.1"/>
    </source>
</evidence>
<keyword evidence="1" id="KW-0472">Membrane</keyword>
<evidence type="ECO:0000256" key="1">
    <source>
        <dbReference type="SAM" id="Phobius"/>
    </source>
</evidence>
<dbReference type="PANTHER" id="PTHR41324:SF1">
    <property type="entry name" value="DUF2232 DOMAIN-CONTAINING PROTEIN"/>
    <property type="match status" value="1"/>
</dbReference>
<dbReference type="Pfam" id="PF09991">
    <property type="entry name" value="DUF2232"/>
    <property type="match status" value="1"/>
</dbReference>
<dbReference type="PANTHER" id="PTHR41324">
    <property type="entry name" value="MEMBRANE PROTEIN-RELATED"/>
    <property type="match status" value="1"/>
</dbReference>
<evidence type="ECO:0000313" key="3">
    <source>
        <dbReference type="Proteomes" id="UP001596071"/>
    </source>
</evidence>
<proteinExistence type="predicted"/>
<name>A0ABW0TTB0_9BACL</name>
<dbReference type="Proteomes" id="UP001596071">
    <property type="component" value="Unassembled WGS sequence"/>
</dbReference>